<dbReference type="EMBL" id="FQVE01000004">
    <property type="protein sequence ID" value="SHG12637.1"/>
    <property type="molecule type" value="Genomic_DNA"/>
</dbReference>
<dbReference type="RefSeq" id="WP_139259970.1">
    <property type="nucleotide sequence ID" value="NZ_FQVE01000004.1"/>
</dbReference>
<sequence>MKIKTSLCLLLTVMGCMTISAQKTSTADQFLNYLNKYQKKELTAIITPDFKFKRQFSTKTTGRKEFLDSYLEDSQTLIAKFKVIKKPDGKNQNYYVVEDQSQYLKLLDVQFPKWNMTITTVAGKVSQVLLAPSDDYDTYIAELNSKGEEFNTWMHENYPEVDLTKLTDVSQTLEYLNNYVDSKGILSSYLQKYDESTGAAVTESNNDEIFDNMTCVYRKTYTEAKRASFYPFNKAKKVLLISFNDEDWKLDYFSKTTKITDLAIANTSKELTKSDLNKLTDICYNYGYKKMELVKTLIEEVECSALKNAIVFVDENNRPFEYIAFSFGCDTIEFSSQKVSYGDECTTKRELLKQFFISKGIEIGE</sequence>
<gene>
    <name evidence="2" type="ORF">SAMN02787073_3626</name>
</gene>
<keyword evidence="1" id="KW-0732">Signal</keyword>
<feature type="signal peptide" evidence="1">
    <location>
        <begin position="1"/>
        <end position="21"/>
    </location>
</feature>
<protein>
    <submittedName>
        <fullName evidence="2">Uncharacterized protein</fullName>
    </submittedName>
</protein>
<proteinExistence type="predicted"/>
<accession>A0A1M5H9H5</accession>
<evidence type="ECO:0000313" key="2">
    <source>
        <dbReference type="EMBL" id="SHG12637.1"/>
    </source>
</evidence>
<name>A0A1M5H9H5_9FLAO</name>
<dbReference type="AlphaFoldDB" id="A0A1M5H9H5"/>
<reference evidence="3" key="1">
    <citation type="submission" date="2016-11" db="EMBL/GenBank/DDBJ databases">
        <authorList>
            <person name="Varghese N."/>
            <person name="Submissions S."/>
        </authorList>
    </citation>
    <scope>NUCLEOTIDE SEQUENCE [LARGE SCALE GENOMIC DNA]</scope>
    <source>
        <strain evidence="3">YR203</strain>
    </source>
</reference>
<organism evidence="2 3">
    <name type="scientific">Chryseobacterium vrystaatense</name>
    <dbReference type="NCBI Taxonomy" id="307480"/>
    <lineage>
        <taxon>Bacteria</taxon>
        <taxon>Pseudomonadati</taxon>
        <taxon>Bacteroidota</taxon>
        <taxon>Flavobacteriia</taxon>
        <taxon>Flavobacteriales</taxon>
        <taxon>Weeksellaceae</taxon>
        <taxon>Chryseobacterium group</taxon>
        <taxon>Chryseobacterium</taxon>
    </lineage>
</organism>
<dbReference type="Proteomes" id="UP000184108">
    <property type="component" value="Unassembled WGS sequence"/>
</dbReference>
<evidence type="ECO:0000256" key="1">
    <source>
        <dbReference type="SAM" id="SignalP"/>
    </source>
</evidence>
<evidence type="ECO:0000313" key="3">
    <source>
        <dbReference type="Proteomes" id="UP000184108"/>
    </source>
</evidence>
<feature type="chain" id="PRO_5012838607" evidence="1">
    <location>
        <begin position="22"/>
        <end position="365"/>
    </location>
</feature>
<dbReference type="PROSITE" id="PS51257">
    <property type="entry name" value="PROKAR_LIPOPROTEIN"/>
    <property type="match status" value="1"/>
</dbReference>